<comment type="caution">
    <text evidence="2">The sequence shown here is derived from an EMBL/GenBank/DDBJ whole genome shotgun (WGS) entry which is preliminary data.</text>
</comment>
<organism evidence="2 3">
    <name type="scientific">Shouchella xiaoxiensis</name>
    <dbReference type="NCBI Taxonomy" id="766895"/>
    <lineage>
        <taxon>Bacteria</taxon>
        <taxon>Bacillati</taxon>
        <taxon>Bacillota</taxon>
        <taxon>Bacilli</taxon>
        <taxon>Bacillales</taxon>
        <taxon>Bacillaceae</taxon>
        <taxon>Shouchella</taxon>
    </lineage>
</organism>
<feature type="compositionally biased region" description="Polar residues" evidence="1">
    <location>
        <begin position="114"/>
        <end position="124"/>
    </location>
</feature>
<evidence type="ECO:0000256" key="1">
    <source>
        <dbReference type="SAM" id="MobiDB-lite"/>
    </source>
</evidence>
<name>A0ABS2SUU2_9BACI</name>
<gene>
    <name evidence="2" type="ORF">JOC54_002543</name>
</gene>
<feature type="compositionally biased region" description="Basic and acidic residues" evidence="1">
    <location>
        <begin position="164"/>
        <end position="182"/>
    </location>
</feature>
<dbReference type="RefSeq" id="WP_204466553.1">
    <property type="nucleotide sequence ID" value="NZ_JAFBCV010000007.1"/>
</dbReference>
<feature type="region of interest" description="Disordered" evidence="1">
    <location>
        <begin position="99"/>
        <end position="220"/>
    </location>
</feature>
<accession>A0ABS2SUU2</accession>
<feature type="compositionally biased region" description="Basic and acidic residues" evidence="1">
    <location>
        <begin position="99"/>
        <end position="113"/>
    </location>
</feature>
<sequence length="368" mass="41399">MTTLSRVEKVRLSKRAKRIKLTRTGAISTMALGLAGCVQASAAAAYKVPETINQEAGQLVEKKQTVSVVKKESPYYLYSIYENDDLNQEVKVYGFKNTTEESKSNPIRSDKTEYTANNETTKPSINHKLAPAETNAKASVAEKVDADVAKKEKEVVQEESTEIGEEKVAQEIEEKEVDQREMDSEEPVSEENNGLEDEQTASNEEETTAEEKNEPVDQEQPQAAIQWNNHGKVLYVEDNRFALETEDGPKWFVNNGEKSINKIEPGMAVSVYFVVAGEENQLINYFITYIPDKGDLSEFIEANFLHYASEEKRAIVVYIPHQQVIFDLSEQVQTQELEQEFANGDPIMLNTIKQEDGSILVKSITARN</sequence>
<reference evidence="2" key="1">
    <citation type="submission" date="2021-01" db="EMBL/GenBank/DDBJ databases">
        <title>Genomic Encyclopedia of Type Strains, Phase IV (KMG-IV): sequencing the most valuable type-strain genomes for metagenomic binning, comparative biology and taxonomic classification.</title>
        <authorList>
            <person name="Goeker M."/>
        </authorList>
    </citation>
    <scope>NUCLEOTIDE SEQUENCE</scope>
    <source>
        <strain evidence="2">DSM 21943</strain>
    </source>
</reference>
<evidence type="ECO:0000313" key="2">
    <source>
        <dbReference type="EMBL" id="MBM7839272.1"/>
    </source>
</evidence>
<proteinExistence type="predicted"/>
<dbReference type="Proteomes" id="UP001179280">
    <property type="component" value="Unassembled WGS sequence"/>
</dbReference>
<dbReference type="EMBL" id="JAFBCV010000007">
    <property type="protein sequence ID" value="MBM7839272.1"/>
    <property type="molecule type" value="Genomic_DNA"/>
</dbReference>
<feature type="compositionally biased region" description="Acidic residues" evidence="1">
    <location>
        <begin position="183"/>
        <end position="208"/>
    </location>
</feature>
<feature type="compositionally biased region" description="Basic and acidic residues" evidence="1">
    <location>
        <begin position="140"/>
        <end position="156"/>
    </location>
</feature>
<protein>
    <submittedName>
        <fullName evidence="2">Uncharacterized protein</fullName>
    </submittedName>
</protein>
<keyword evidence="3" id="KW-1185">Reference proteome</keyword>
<evidence type="ECO:0000313" key="3">
    <source>
        <dbReference type="Proteomes" id="UP001179280"/>
    </source>
</evidence>